<dbReference type="AlphaFoldDB" id="A0A7X2IXF7"/>
<feature type="domain" description="Glycosyl hydrolase family 32 N-terminal" evidence="10">
    <location>
        <begin position="33"/>
        <end position="337"/>
    </location>
</feature>
<proteinExistence type="inferred from homology"/>
<comment type="caution">
    <text evidence="12">The sequence shown here is derived from an EMBL/GenBank/DDBJ whole genome shotgun (WGS) entry which is preliminary data.</text>
</comment>
<keyword evidence="9" id="KW-0119">Carbohydrate metabolism</keyword>
<evidence type="ECO:0000256" key="6">
    <source>
        <dbReference type="ARBA" id="ARBA00023295"/>
    </source>
</evidence>
<evidence type="ECO:0000256" key="8">
    <source>
        <dbReference type="RuleBase" id="RU362110"/>
    </source>
</evidence>
<comment type="catalytic activity">
    <reaction evidence="8">
        <text>Hydrolysis of terminal non-reducing beta-D-fructofuranoside residues in beta-D-fructofuranosides.</text>
        <dbReference type="EC" id="3.2.1.26"/>
    </reaction>
</comment>
<dbReference type="SUPFAM" id="SSF75005">
    <property type="entry name" value="Arabinanase/levansucrase/invertase"/>
    <property type="match status" value="1"/>
</dbReference>
<dbReference type="UniPathway" id="UPA00238"/>
<dbReference type="InterPro" id="IPR006232">
    <property type="entry name" value="Suc6P_hydrolase"/>
</dbReference>
<dbReference type="InterPro" id="IPR013148">
    <property type="entry name" value="Glyco_hydro_32_N"/>
</dbReference>
<evidence type="ECO:0000256" key="7">
    <source>
        <dbReference type="ARBA" id="ARBA00033367"/>
    </source>
</evidence>
<dbReference type="EMBL" id="WKKI01000006">
    <property type="protein sequence ID" value="MRX71612.1"/>
    <property type="molecule type" value="Genomic_DNA"/>
</dbReference>
<comment type="subcellular location">
    <subcellularLocation>
        <location evidence="9">Cytoplasm</location>
    </subcellularLocation>
</comment>
<evidence type="ECO:0000313" key="13">
    <source>
        <dbReference type="Proteomes" id="UP000448867"/>
    </source>
</evidence>
<reference evidence="12 13" key="1">
    <citation type="submission" date="2019-11" db="EMBL/GenBank/DDBJ databases">
        <title>Bacillus lacus genome.</title>
        <authorList>
            <person name="Allen C.J."/>
            <person name="Newman J.D."/>
        </authorList>
    </citation>
    <scope>NUCLEOTIDE SEQUENCE [LARGE SCALE GENOMIC DNA]</scope>
    <source>
        <strain evidence="12 13">KCTC 33946</strain>
    </source>
</reference>
<dbReference type="InterPro" id="IPR051214">
    <property type="entry name" value="GH32_Enzymes"/>
</dbReference>
<evidence type="ECO:0000256" key="2">
    <source>
        <dbReference type="ARBA" id="ARBA00009902"/>
    </source>
</evidence>
<dbReference type="InterPro" id="IPR013320">
    <property type="entry name" value="ConA-like_dom_sf"/>
</dbReference>
<keyword evidence="13" id="KW-1185">Reference proteome</keyword>
<dbReference type="RefSeq" id="WP_154306750.1">
    <property type="nucleotide sequence ID" value="NZ_WKKI01000006.1"/>
</dbReference>
<dbReference type="GO" id="GO:0005737">
    <property type="term" value="C:cytoplasm"/>
    <property type="evidence" value="ECO:0007669"/>
    <property type="project" value="UniProtKB-SubCell"/>
</dbReference>
<evidence type="ECO:0000256" key="3">
    <source>
        <dbReference type="ARBA" id="ARBA00012758"/>
    </source>
</evidence>
<gene>
    <name evidence="12" type="ORF">GJU40_05405</name>
</gene>
<dbReference type="Gene3D" id="2.60.120.560">
    <property type="entry name" value="Exo-inulinase, domain 1"/>
    <property type="match status" value="1"/>
</dbReference>
<dbReference type="NCBIfam" id="TIGR01322">
    <property type="entry name" value="scrB_fam"/>
    <property type="match status" value="1"/>
</dbReference>
<dbReference type="GO" id="GO:0004564">
    <property type="term" value="F:beta-fructofuranosidase activity"/>
    <property type="evidence" value="ECO:0007669"/>
    <property type="project" value="UniProtKB-EC"/>
</dbReference>
<dbReference type="PANTHER" id="PTHR43101">
    <property type="entry name" value="BETA-FRUCTOSIDASE"/>
    <property type="match status" value="1"/>
</dbReference>
<dbReference type="OrthoDB" id="9759709at2"/>
<dbReference type="GO" id="GO:0005985">
    <property type="term" value="P:sucrose metabolic process"/>
    <property type="evidence" value="ECO:0007669"/>
    <property type="project" value="UniProtKB-UniPathway"/>
</dbReference>
<dbReference type="PANTHER" id="PTHR43101:SF1">
    <property type="entry name" value="BETA-FRUCTOSIDASE"/>
    <property type="match status" value="1"/>
</dbReference>
<evidence type="ECO:0000256" key="4">
    <source>
        <dbReference type="ARBA" id="ARBA00019623"/>
    </source>
</evidence>
<evidence type="ECO:0000259" key="11">
    <source>
        <dbReference type="Pfam" id="PF08244"/>
    </source>
</evidence>
<comment type="function">
    <text evidence="9">Enables the bacterium to metabolize sucrose as a sole carbon source.</text>
</comment>
<comment type="similarity">
    <text evidence="2 8">Belongs to the glycosyl hydrolase 32 family.</text>
</comment>
<accession>A0A7X2IXF7</accession>
<keyword evidence="9" id="KW-0963">Cytoplasm</keyword>
<feature type="domain" description="Glycosyl hydrolase family 32 C-terminal" evidence="11">
    <location>
        <begin position="342"/>
        <end position="485"/>
    </location>
</feature>
<keyword evidence="5 8" id="KW-0378">Hydrolase</keyword>
<dbReference type="Gene3D" id="2.115.10.20">
    <property type="entry name" value="Glycosyl hydrolase domain, family 43"/>
    <property type="match status" value="1"/>
</dbReference>
<dbReference type="InterPro" id="IPR001362">
    <property type="entry name" value="Glyco_hydro_32"/>
</dbReference>
<keyword evidence="6 8" id="KW-0326">Glycosidase</keyword>
<dbReference type="CDD" id="cd08996">
    <property type="entry name" value="GH32_FFase"/>
    <property type="match status" value="1"/>
</dbReference>
<dbReference type="InterPro" id="IPR013189">
    <property type="entry name" value="Glyco_hydro_32_C"/>
</dbReference>
<evidence type="ECO:0000256" key="9">
    <source>
        <dbReference type="RuleBase" id="RU365015"/>
    </source>
</evidence>
<dbReference type="InterPro" id="IPR023296">
    <property type="entry name" value="Glyco_hydro_beta-prop_sf"/>
</dbReference>
<evidence type="ECO:0000256" key="5">
    <source>
        <dbReference type="ARBA" id="ARBA00022801"/>
    </source>
</evidence>
<name>A0A7X2IXF7_9BACI</name>
<protein>
    <recommendedName>
        <fullName evidence="4 8">Sucrose-6-phosphate hydrolase</fullName>
        <ecNumber evidence="3 8">3.2.1.26</ecNumber>
    </recommendedName>
    <alternativeName>
        <fullName evidence="7 9">Invertase</fullName>
    </alternativeName>
</protein>
<dbReference type="SMART" id="SM00640">
    <property type="entry name" value="Glyco_32"/>
    <property type="match status" value="1"/>
</dbReference>
<dbReference type="EC" id="3.2.1.26" evidence="3 8"/>
<evidence type="ECO:0000259" key="10">
    <source>
        <dbReference type="Pfam" id="PF00251"/>
    </source>
</evidence>
<evidence type="ECO:0000256" key="1">
    <source>
        <dbReference type="ARBA" id="ARBA00004914"/>
    </source>
</evidence>
<organism evidence="12 13">
    <name type="scientific">Metabacillus lacus</name>
    <dbReference type="NCBI Taxonomy" id="1983721"/>
    <lineage>
        <taxon>Bacteria</taxon>
        <taxon>Bacillati</taxon>
        <taxon>Bacillota</taxon>
        <taxon>Bacilli</taxon>
        <taxon>Bacillales</taxon>
        <taxon>Bacillaceae</taxon>
        <taxon>Metabacillus</taxon>
    </lineage>
</organism>
<dbReference type="Pfam" id="PF08244">
    <property type="entry name" value="Glyco_hydro_32C"/>
    <property type="match status" value="1"/>
</dbReference>
<dbReference type="Proteomes" id="UP000448867">
    <property type="component" value="Unassembled WGS sequence"/>
</dbReference>
<comment type="pathway">
    <text evidence="1 9">Glycan biosynthesis; sucrose metabolism.</text>
</comment>
<dbReference type="SUPFAM" id="SSF49899">
    <property type="entry name" value="Concanavalin A-like lectins/glucanases"/>
    <property type="match status" value="1"/>
</dbReference>
<dbReference type="Pfam" id="PF00251">
    <property type="entry name" value="Glyco_hydro_32N"/>
    <property type="match status" value="1"/>
</dbReference>
<evidence type="ECO:0000313" key="12">
    <source>
        <dbReference type="EMBL" id="MRX71612.1"/>
    </source>
</evidence>
<sequence>MNQDYQEKLKKAQYFVNERAKDIQGTQWRQAYHISAPAGWINDPNGLVQFKGEYHVFYQFHPFDPNWGPMYWGHVKSSDLVHWEHLPIALAPFEAYDKDGCFSGSAVVDQDMLKLIYTGNQWLQSDHSELKQVQCLAESSDAVTFKKYQSNPVLSEVPKDGCSHFRDPKVWKYKEKWYMVLGSKKEEKGNALLYSSKNLIDWDYLGVLAANSGGNLGYMWECPDFFPLKDKHILLLSPEGIQQEGNQFVNLKQTGFYIGDFDYETLNYTQESFKELDSGHDLYAAQTFEDSKGRRILIAWMDMWESEMPTKKDGWAGALTLPRELSLNEKGTLLMNPVEELTALREERILQRKHLWVEKAEKLASGLLMEIEAELNLSASSFSEVGFEFRASGKQKTILSYSSSNGALSLDRSQSGEGPGGKRVVYLDNRQTLKLRIFLDRSSIEVFINEGEHTLTSRIYPDAESDGTIVFAENGKAMFSHLSLWRLKDIW</sequence>